<comment type="caution">
    <text evidence="2">The sequence shown here is derived from an EMBL/GenBank/DDBJ whole genome shotgun (WGS) entry which is preliminary data.</text>
</comment>
<evidence type="ECO:0000256" key="1">
    <source>
        <dbReference type="SAM" id="SignalP"/>
    </source>
</evidence>
<evidence type="ECO:0000313" key="3">
    <source>
        <dbReference type="Proteomes" id="UP001372338"/>
    </source>
</evidence>
<evidence type="ECO:0008006" key="4">
    <source>
        <dbReference type="Google" id="ProtNLM"/>
    </source>
</evidence>
<feature type="chain" id="PRO_5043043351" description="Secreted protein" evidence="1">
    <location>
        <begin position="19"/>
        <end position="84"/>
    </location>
</feature>
<name>A0AAN9HXZ6_CROPI</name>
<evidence type="ECO:0000313" key="2">
    <source>
        <dbReference type="EMBL" id="KAK7251904.1"/>
    </source>
</evidence>
<proteinExistence type="predicted"/>
<keyword evidence="3" id="KW-1185">Reference proteome</keyword>
<protein>
    <recommendedName>
        <fullName evidence="4">Secreted protein</fullName>
    </recommendedName>
</protein>
<feature type="signal peptide" evidence="1">
    <location>
        <begin position="1"/>
        <end position="18"/>
    </location>
</feature>
<keyword evidence="1" id="KW-0732">Signal</keyword>
<gene>
    <name evidence="2" type="ORF">RIF29_35507</name>
</gene>
<dbReference type="AlphaFoldDB" id="A0AAN9HXZ6"/>
<reference evidence="2 3" key="1">
    <citation type="submission" date="2024-01" db="EMBL/GenBank/DDBJ databases">
        <title>The genomes of 5 underutilized Papilionoideae crops provide insights into root nodulation and disease resistanc.</title>
        <authorList>
            <person name="Yuan L."/>
        </authorList>
    </citation>
    <scope>NUCLEOTIDE SEQUENCE [LARGE SCALE GENOMIC DNA]</scope>
    <source>
        <strain evidence="2">ZHUSHIDOU_FW_LH</strain>
        <tissue evidence="2">Leaf</tissue>
    </source>
</reference>
<organism evidence="2 3">
    <name type="scientific">Crotalaria pallida</name>
    <name type="common">Smooth rattlebox</name>
    <name type="synonym">Crotalaria striata</name>
    <dbReference type="NCBI Taxonomy" id="3830"/>
    <lineage>
        <taxon>Eukaryota</taxon>
        <taxon>Viridiplantae</taxon>
        <taxon>Streptophyta</taxon>
        <taxon>Embryophyta</taxon>
        <taxon>Tracheophyta</taxon>
        <taxon>Spermatophyta</taxon>
        <taxon>Magnoliopsida</taxon>
        <taxon>eudicotyledons</taxon>
        <taxon>Gunneridae</taxon>
        <taxon>Pentapetalae</taxon>
        <taxon>rosids</taxon>
        <taxon>fabids</taxon>
        <taxon>Fabales</taxon>
        <taxon>Fabaceae</taxon>
        <taxon>Papilionoideae</taxon>
        <taxon>50 kb inversion clade</taxon>
        <taxon>genistoids sensu lato</taxon>
        <taxon>core genistoids</taxon>
        <taxon>Crotalarieae</taxon>
        <taxon>Crotalaria</taxon>
    </lineage>
</organism>
<dbReference type="Proteomes" id="UP001372338">
    <property type="component" value="Unassembled WGS sequence"/>
</dbReference>
<accession>A0AAN9HXZ6</accession>
<sequence>MMAFKVVSISILFLVKHGSFHGQIAIHDANHAFILFLCRDDDTNSIRPIIIFSSCWFANPKCCLFSWLVYTFYSQCIISPVCYL</sequence>
<dbReference type="EMBL" id="JAYWIO010000007">
    <property type="protein sequence ID" value="KAK7251904.1"/>
    <property type="molecule type" value="Genomic_DNA"/>
</dbReference>